<keyword evidence="1" id="KW-0802">TPR repeat</keyword>
<dbReference type="Pfam" id="PF13424">
    <property type="entry name" value="TPR_12"/>
    <property type="match status" value="1"/>
</dbReference>
<dbReference type="Proteomes" id="UP000317982">
    <property type="component" value="Unassembled WGS sequence"/>
</dbReference>
<evidence type="ECO:0000313" key="3">
    <source>
        <dbReference type="Proteomes" id="UP000317982"/>
    </source>
</evidence>
<dbReference type="InterPro" id="IPR019734">
    <property type="entry name" value="TPR_rpt"/>
</dbReference>
<evidence type="ECO:0000256" key="1">
    <source>
        <dbReference type="PROSITE-ProRule" id="PRU00339"/>
    </source>
</evidence>
<dbReference type="EMBL" id="VIRS01000001">
    <property type="protein sequence ID" value="TQS46842.1"/>
    <property type="molecule type" value="Genomic_DNA"/>
</dbReference>
<dbReference type="PANTHER" id="PTHR46082">
    <property type="entry name" value="ATP/GTP-BINDING PROTEIN-RELATED"/>
    <property type="match status" value="1"/>
</dbReference>
<reference evidence="2 3" key="1">
    <citation type="submission" date="2019-07" db="EMBL/GenBank/DDBJ databases">
        <title>Cryptosporangium phraense sp. nov., isolated from plant litter.</title>
        <authorList>
            <person name="Suriyachadkun C."/>
        </authorList>
    </citation>
    <scope>NUCLEOTIDE SEQUENCE [LARGE SCALE GENOMIC DNA]</scope>
    <source>
        <strain evidence="2 3">A-T 5661</strain>
    </source>
</reference>
<dbReference type="InterPro" id="IPR053137">
    <property type="entry name" value="NLR-like"/>
</dbReference>
<protein>
    <submittedName>
        <fullName evidence="2">Tetratricopeptide repeat protein</fullName>
    </submittedName>
</protein>
<sequence>MAFWRRTRKTTEHVEGDYGRADITVTEQPGDVPVVEVDLVLNAETARGLDFESKRERLGLDHPDTRHALHLYAVTIGDDPDRRDDAVQLLSWLADARADDPENRLLTLNDLTRLLADAGELAVAEQRLREALTGWEDLRGRDDPQTLTIASNLANTLTDLDRRDEAEGLIRDTVTRLTRTLGAGHPDTLRARNTLAGTLRGSPARLAEAEQIYVGLVADADEGADVTLAALHNLGAVYAHQGKFDEAREAYGRLIERRARHQGDDHPDTWRTRHNHAVVLNLLERPAEAESEMTDVLDAYRRLYGREHPATMGVQVDLAALLANRGANRQAVPLVREALGTYRRTHGAGHPMVRELDDLLRRLTAADQS</sequence>
<dbReference type="PROSITE" id="PS50005">
    <property type="entry name" value="TPR"/>
    <property type="match status" value="1"/>
</dbReference>
<accession>A0A545AZU7</accession>
<dbReference type="RefSeq" id="WP_142702460.1">
    <property type="nucleotide sequence ID" value="NZ_VIRS01000001.1"/>
</dbReference>
<dbReference type="SUPFAM" id="SSF48452">
    <property type="entry name" value="TPR-like"/>
    <property type="match status" value="2"/>
</dbReference>
<comment type="caution">
    <text evidence="2">The sequence shown here is derived from an EMBL/GenBank/DDBJ whole genome shotgun (WGS) entry which is preliminary data.</text>
</comment>
<dbReference type="SMART" id="SM00028">
    <property type="entry name" value="TPR"/>
    <property type="match status" value="1"/>
</dbReference>
<name>A0A545AZU7_9ACTN</name>
<dbReference type="OrthoDB" id="4204052at2"/>
<dbReference type="Gene3D" id="1.25.40.10">
    <property type="entry name" value="Tetratricopeptide repeat domain"/>
    <property type="match status" value="2"/>
</dbReference>
<organism evidence="2 3">
    <name type="scientific">Cryptosporangium phraense</name>
    <dbReference type="NCBI Taxonomy" id="2593070"/>
    <lineage>
        <taxon>Bacteria</taxon>
        <taxon>Bacillati</taxon>
        <taxon>Actinomycetota</taxon>
        <taxon>Actinomycetes</taxon>
        <taxon>Cryptosporangiales</taxon>
        <taxon>Cryptosporangiaceae</taxon>
        <taxon>Cryptosporangium</taxon>
    </lineage>
</organism>
<proteinExistence type="predicted"/>
<dbReference type="AlphaFoldDB" id="A0A545AZU7"/>
<dbReference type="InterPro" id="IPR011990">
    <property type="entry name" value="TPR-like_helical_dom_sf"/>
</dbReference>
<dbReference type="Pfam" id="PF13374">
    <property type="entry name" value="TPR_10"/>
    <property type="match status" value="3"/>
</dbReference>
<dbReference type="InParanoid" id="A0A545AZU7"/>
<evidence type="ECO:0000313" key="2">
    <source>
        <dbReference type="EMBL" id="TQS46842.1"/>
    </source>
</evidence>
<feature type="repeat" description="TPR" evidence="1">
    <location>
        <begin position="228"/>
        <end position="261"/>
    </location>
</feature>
<gene>
    <name evidence="2" type="ORF">FL583_00760</name>
</gene>
<keyword evidence="3" id="KW-1185">Reference proteome</keyword>
<dbReference type="PANTHER" id="PTHR46082:SF6">
    <property type="entry name" value="AAA+ ATPASE DOMAIN-CONTAINING PROTEIN-RELATED"/>
    <property type="match status" value="1"/>
</dbReference>